<evidence type="ECO:0000256" key="1">
    <source>
        <dbReference type="ARBA" id="ARBA00022491"/>
    </source>
</evidence>
<dbReference type="PROSITE" id="PS50949">
    <property type="entry name" value="HTH_GNTR"/>
    <property type="match status" value="1"/>
</dbReference>
<dbReference type="InterPro" id="IPR036390">
    <property type="entry name" value="WH_DNA-bd_sf"/>
</dbReference>
<proteinExistence type="predicted"/>
<sequence length="257" mass="29661">MTYKRIRQPKLSDAIEQEIEQLILDGILSPGQQLPPERELAKQFEVSRPSVREAIQRLEAKHLLTRRQGGGTFVSEKLWQSFSEPLLDLLASHPEAQLDLLESRHALEGLAAYYAALRGNEEDFNRIRHCHQRIQEAQQQGDLPAEASAVMQYLITVTESAHNVVLLHIIRSLAPLLEQNVLQNFERLNRDPKIVEKVRNHRANIVHAIVSGLPEQAREASHAHLAYIEETLLELTRQESRRERSLRRIQQRKERLD</sequence>
<dbReference type="Gene3D" id="1.20.120.530">
    <property type="entry name" value="GntR ligand-binding domain-like"/>
    <property type="match status" value="1"/>
</dbReference>
<evidence type="ECO:0000313" key="10">
    <source>
        <dbReference type="Proteomes" id="UP000480943"/>
    </source>
</evidence>
<dbReference type="SMART" id="SM00345">
    <property type="entry name" value="HTH_GNTR"/>
    <property type="match status" value="1"/>
</dbReference>
<keyword evidence="4" id="KW-0804">Transcription</keyword>
<dbReference type="InterPro" id="IPR008920">
    <property type="entry name" value="TF_FadR/GntR_C"/>
</dbReference>
<dbReference type="KEGG" id="pds:CAY62_12210"/>
<evidence type="ECO:0000256" key="5">
    <source>
        <dbReference type="ARBA" id="ARBA00037357"/>
    </source>
</evidence>
<dbReference type="SUPFAM" id="SSF48008">
    <property type="entry name" value="GntR ligand-binding domain-like"/>
    <property type="match status" value="1"/>
</dbReference>
<dbReference type="CDD" id="cd07377">
    <property type="entry name" value="WHTH_GntR"/>
    <property type="match status" value="1"/>
</dbReference>
<evidence type="ECO:0000313" key="9">
    <source>
        <dbReference type="EMBL" id="NVP00771.1"/>
    </source>
</evidence>
<dbReference type="EMBL" id="JABXOR010000696">
    <property type="protein sequence ID" value="NVP00771.1"/>
    <property type="molecule type" value="Genomic_DNA"/>
</dbReference>
<dbReference type="Pfam" id="PF07729">
    <property type="entry name" value="FCD"/>
    <property type="match status" value="1"/>
</dbReference>
<gene>
    <name evidence="8" type="primary">pdhR</name>
    <name evidence="8" type="ORF">F6450_09890</name>
    <name evidence="9" type="ORF">HWA77_11165</name>
</gene>
<evidence type="ECO:0000256" key="3">
    <source>
        <dbReference type="ARBA" id="ARBA00023125"/>
    </source>
</evidence>
<feature type="domain" description="HTH gntR-type" evidence="7">
    <location>
        <begin position="9"/>
        <end position="77"/>
    </location>
</feature>
<comment type="caution">
    <text evidence="8">The sequence shown here is derived from an EMBL/GenBank/DDBJ whole genome shotgun (WGS) entry which is preliminary data.</text>
</comment>
<dbReference type="EMBL" id="VZUQ01000057">
    <property type="protein sequence ID" value="KAB1181027.1"/>
    <property type="molecule type" value="Genomic_DNA"/>
</dbReference>
<reference evidence="8 10" key="1">
    <citation type="submission" date="2019-09" db="EMBL/GenBank/DDBJ databases">
        <title>Photobacterium damselae subsp. damselae CDC-2227-81, a human clinical isolate.</title>
        <authorList>
            <person name="Osorio C.R."/>
        </authorList>
    </citation>
    <scope>NUCLEOTIDE SEQUENCE [LARGE SCALE GENOMIC DNA]</scope>
    <source>
        <strain evidence="8 10">CDC-2227-81</strain>
    </source>
</reference>
<evidence type="ECO:0000259" key="7">
    <source>
        <dbReference type="PROSITE" id="PS50949"/>
    </source>
</evidence>
<name>A0A1C3DQL1_PHODD</name>
<dbReference type="SMART" id="SM00895">
    <property type="entry name" value="FCD"/>
    <property type="match status" value="1"/>
</dbReference>
<dbReference type="Proteomes" id="UP000533429">
    <property type="component" value="Unassembled WGS sequence"/>
</dbReference>
<evidence type="ECO:0000256" key="6">
    <source>
        <dbReference type="ARBA" id="ARBA00039592"/>
    </source>
</evidence>
<dbReference type="PANTHER" id="PTHR43537">
    <property type="entry name" value="TRANSCRIPTIONAL REGULATOR, GNTR FAMILY"/>
    <property type="match status" value="1"/>
</dbReference>
<evidence type="ECO:0000256" key="2">
    <source>
        <dbReference type="ARBA" id="ARBA00023015"/>
    </source>
</evidence>
<dbReference type="GO" id="GO:0003700">
    <property type="term" value="F:DNA-binding transcription factor activity"/>
    <property type="evidence" value="ECO:0007669"/>
    <property type="project" value="InterPro"/>
</dbReference>
<evidence type="ECO:0000313" key="11">
    <source>
        <dbReference type="Proteomes" id="UP000533429"/>
    </source>
</evidence>
<reference evidence="9 11" key="2">
    <citation type="submission" date="2020-06" db="EMBL/GenBank/DDBJ databases">
        <title>Photobacterium damselae subsp. damselae comparative genomics.</title>
        <authorList>
            <person name="Osorio C.R."/>
        </authorList>
    </citation>
    <scope>NUCLEOTIDE SEQUENCE [LARGE SCALE GENOMIC DNA]</scope>
    <source>
        <strain evidence="9 11">TW250/03</strain>
    </source>
</reference>
<dbReference type="GO" id="GO:0003677">
    <property type="term" value="F:DNA binding"/>
    <property type="evidence" value="ECO:0007669"/>
    <property type="project" value="UniProtKB-KW"/>
</dbReference>
<dbReference type="InterPro" id="IPR011711">
    <property type="entry name" value="GntR_C"/>
</dbReference>
<dbReference type="GeneID" id="93398860"/>
<evidence type="ECO:0000256" key="4">
    <source>
        <dbReference type="ARBA" id="ARBA00023163"/>
    </source>
</evidence>
<dbReference type="SUPFAM" id="SSF46785">
    <property type="entry name" value="Winged helix' DNA-binding domain"/>
    <property type="match status" value="1"/>
</dbReference>
<dbReference type="PRINTS" id="PR00035">
    <property type="entry name" value="HTHGNTR"/>
</dbReference>
<comment type="function">
    <text evidence="5">Transcriptional repressor for the pyruvate dehydrogenase complex genes aceEF and lpd.</text>
</comment>
<dbReference type="FunFam" id="1.10.10.10:FF:000048">
    <property type="entry name" value="Pyruvate dehydrogenase complex transcriptional repressor"/>
    <property type="match status" value="1"/>
</dbReference>
<dbReference type="Proteomes" id="UP000480943">
    <property type="component" value="Unassembled WGS sequence"/>
</dbReference>
<accession>A0A1C3DQL1</accession>
<keyword evidence="2" id="KW-0805">Transcription regulation</keyword>
<dbReference type="InterPro" id="IPR000524">
    <property type="entry name" value="Tscrpt_reg_HTH_GntR"/>
</dbReference>
<keyword evidence="8" id="KW-0670">Pyruvate</keyword>
<dbReference type="InterPro" id="IPR036388">
    <property type="entry name" value="WH-like_DNA-bd_sf"/>
</dbReference>
<keyword evidence="1" id="KW-0678">Repressor</keyword>
<dbReference type="NCBIfam" id="NF007001">
    <property type="entry name" value="PRK09464.1"/>
    <property type="match status" value="1"/>
</dbReference>
<dbReference type="RefSeq" id="WP_005297609.1">
    <property type="nucleotide sequence ID" value="NZ_AP026780.1"/>
</dbReference>
<organism evidence="8 10">
    <name type="scientific">Photobacterium damselae subsp. damselae</name>
    <name type="common">Listonella damsela</name>
    <dbReference type="NCBI Taxonomy" id="85581"/>
    <lineage>
        <taxon>Bacteria</taxon>
        <taxon>Pseudomonadati</taxon>
        <taxon>Pseudomonadota</taxon>
        <taxon>Gammaproteobacteria</taxon>
        <taxon>Vibrionales</taxon>
        <taxon>Vibrionaceae</taxon>
        <taxon>Photobacterium</taxon>
    </lineage>
</organism>
<dbReference type="Gene3D" id="1.10.10.10">
    <property type="entry name" value="Winged helix-like DNA-binding domain superfamily/Winged helix DNA-binding domain"/>
    <property type="match status" value="1"/>
</dbReference>
<protein>
    <recommendedName>
        <fullName evidence="6">Pyruvate dehydrogenase complex repressor</fullName>
    </recommendedName>
</protein>
<dbReference type="Pfam" id="PF00392">
    <property type="entry name" value="GntR"/>
    <property type="match status" value="1"/>
</dbReference>
<evidence type="ECO:0000313" key="8">
    <source>
        <dbReference type="EMBL" id="KAB1181027.1"/>
    </source>
</evidence>
<keyword evidence="3" id="KW-0238">DNA-binding</keyword>
<dbReference type="AlphaFoldDB" id="A0A1C3DQL1"/>
<dbReference type="PANTHER" id="PTHR43537:SF34">
    <property type="entry name" value="PYRUVATE DEHYDROGENASE COMPLEX REPRESSOR"/>
    <property type="match status" value="1"/>
</dbReference>